<keyword evidence="4" id="KW-1185">Reference proteome</keyword>
<organism evidence="3 4">
    <name type="scientific">Floridaenema evergladense BLCC-F167</name>
    <dbReference type="NCBI Taxonomy" id="3153639"/>
    <lineage>
        <taxon>Bacteria</taxon>
        <taxon>Bacillati</taxon>
        <taxon>Cyanobacteriota</taxon>
        <taxon>Cyanophyceae</taxon>
        <taxon>Oscillatoriophycideae</taxon>
        <taxon>Aerosakkonematales</taxon>
        <taxon>Aerosakkonemataceae</taxon>
        <taxon>Floridanema</taxon>
        <taxon>Floridanema evergladense</taxon>
    </lineage>
</organism>
<evidence type="ECO:0000256" key="2">
    <source>
        <dbReference type="SAM" id="SignalP"/>
    </source>
</evidence>
<protein>
    <submittedName>
        <fullName evidence="3">S-layer protein</fullName>
    </submittedName>
</protein>
<name>A0ABV4WMZ1_9CYAN</name>
<feature type="region of interest" description="Disordered" evidence="1">
    <location>
        <begin position="82"/>
        <end position="115"/>
    </location>
</feature>
<reference evidence="3 4" key="1">
    <citation type="submission" date="2024-09" db="EMBL/GenBank/DDBJ databases">
        <title>Floridaenema gen nov. (Aerosakkonemataceae, Aerosakkonematales ord. nov., Cyanobacteria) from benthic tropical and subtropical fresh waters, with the description of four new species.</title>
        <authorList>
            <person name="Moretto J.A."/>
            <person name="Berthold D.E."/>
            <person name="Lefler F.W."/>
            <person name="Huang I.-S."/>
            <person name="Laughinghouse H. IV."/>
        </authorList>
    </citation>
    <scope>NUCLEOTIDE SEQUENCE [LARGE SCALE GENOMIC DNA]</scope>
    <source>
        <strain evidence="3 4">BLCC-F167</strain>
    </source>
</reference>
<sequence length="115" mass="12751">MKPLKIATSALFTSLCLALPTLAQTSAPQTTAQVSEEQVINACVQGRPETLPIPFRDVSPNDWAFKAVMNLYYCGAIGPNTPPEAIENMRNNQRRRLQTTTPNYQNKPTQPDISF</sequence>
<dbReference type="RefSeq" id="WP_413278693.1">
    <property type="nucleotide sequence ID" value="NZ_JBHFNT010000147.1"/>
</dbReference>
<evidence type="ECO:0000313" key="4">
    <source>
        <dbReference type="Proteomes" id="UP001576780"/>
    </source>
</evidence>
<accession>A0ABV4WMZ1</accession>
<feature type="chain" id="PRO_5045336302" evidence="2">
    <location>
        <begin position="24"/>
        <end position="115"/>
    </location>
</feature>
<feature type="signal peptide" evidence="2">
    <location>
        <begin position="1"/>
        <end position="23"/>
    </location>
</feature>
<gene>
    <name evidence="3" type="ORF">ACE1CA_17370</name>
</gene>
<keyword evidence="2" id="KW-0732">Signal</keyword>
<dbReference type="EMBL" id="JBHFNT010000147">
    <property type="protein sequence ID" value="MFB2836306.1"/>
    <property type="molecule type" value="Genomic_DNA"/>
</dbReference>
<comment type="caution">
    <text evidence="3">The sequence shown here is derived from an EMBL/GenBank/DDBJ whole genome shotgun (WGS) entry which is preliminary data.</text>
</comment>
<evidence type="ECO:0000313" key="3">
    <source>
        <dbReference type="EMBL" id="MFB2836306.1"/>
    </source>
</evidence>
<evidence type="ECO:0000256" key="1">
    <source>
        <dbReference type="SAM" id="MobiDB-lite"/>
    </source>
</evidence>
<feature type="compositionally biased region" description="Polar residues" evidence="1">
    <location>
        <begin position="104"/>
        <end position="115"/>
    </location>
</feature>
<proteinExistence type="predicted"/>
<dbReference type="Proteomes" id="UP001576780">
    <property type="component" value="Unassembled WGS sequence"/>
</dbReference>